<name>A0AA95HJH9_9BACT</name>
<dbReference type="PROSITE" id="PS00107">
    <property type="entry name" value="PROTEIN_KINASE_ATP"/>
    <property type="match status" value="1"/>
</dbReference>
<keyword evidence="6" id="KW-0808">Transferase</keyword>
<dbReference type="PANTHER" id="PTHR44167:SF18">
    <property type="entry name" value="PROTEIN KINASE DOMAIN-CONTAINING PROTEIN"/>
    <property type="match status" value="1"/>
</dbReference>
<keyword evidence="6" id="KW-0418">Kinase</keyword>
<evidence type="ECO:0000256" key="1">
    <source>
        <dbReference type="ARBA" id="ARBA00022741"/>
    </source>
</evidence>
<dbReference type="InterPro" id="IPR011009">
    <property type="entry name" value="Kinase-like_dom_sf"/>
</dbReference>
<evidence type="ECO:0000259" key="5">
    <source>
        <dbReference type="PROSITE" id="PS50965"/>
    </source>
</evidence>
<protein>
    <submittedName>
        <fullName evidence="6">Protein kinase</fullName>
    </submittedName>
</protein>
<dbReference type="Proteomes" id="UP001177934">
    <property type="component" value="Chromosome"/>
</dbReference>
<organism evidence="6 7">
    <name type="scientific">Phocaeicola dorei</name>
    <dbReference type="NCBI Taxonomy" id="357276"/>
    <lineage>
        <taxon>Bacteria</taxon>
        <taxon>Pseudomonadati</taxon>
        <taxon>Bacteroidota</taxon>
        <taxon>Bacteroidia</taxon>
        <taxon>Bacteroidales</taxon>
        <taxon>Bacteroidaceae</taxon>
        <taxon>Phocaeicola</taxon>
    </lineage>
</organism>
<evidence type="ECO:0000259" key="4">
    <source>
        <dbReference type="PROSITE" id="PS50011"/>
    </source>
</evidence>
<evidence type="ECO:0000256" key="3">
    <source>
        <dbReference type="PROSITE-ProRule" id="PRU10141"/>
    </source>
</evidence>
<reference evidence="6" key="1">
    <citation type="journal article" date="2023" name="Nat. Commun.">
        <title>Identification of a novel Human Milk Oligosaccharides utilization cluster in the infant gut commensal Bacteroides dorei.</title>
        <authorList>
            <person name="Kijner S."/>
            <person name="Ennis D."/>
            <person name="Shmorak S."/>
            <person name="Florentin A."/>
            <person name="Yassour M."/>
        </authorList>
    </citation>
    <scope>NUCLEOTIDE SEQUENCE</scope>
    <source>
        <strain evidence="6">2</strain>
    </source>
</reference>
<keyword evidence="2 3" id="KW-0067">ATP-binding</keyword>
<evidence type="ECO:0000313" key="6">
    <source>
        <dbReference type="EMBL" id="WHX08967.1"/>
    </source>
</evidence>
<feature type="domain" description="Protein kinase" evidence="4">
    <location>
        <begin position="209"/>
        <end position="465"/>
    </location>
</feature>
<dbReference type="PROSITE" id="PS00108">
    <property type="entry name" value="PROTEIN_KINASE_ST"/>
    <property type="match status" value="1"/>
</dbReference>
<accession>A0AA95HJH9</accession>
<dbReference type="InterPro" id="IPR011528">
    <property type="entry name" value="NERD"/>
</dbReference>
<dbReference type="SMART" id="SM00220">
    <property type="entry name" value="S_TKc"/>
    <property type="match status" value="2"/>
</dbReference>
<evidence type="ECO:0000313" key="7">
    <source>
        <dbReference type="Proteomes" id="UP001177934"/>
    </source>
</evidence>
<dbReference type="InterPro" id="IPR008271">
    <property type="entry name" value="Ser/Thr_kinase_AS"/>
</dbReference>
<feature type="domain" description="Protein kinase" evidence="4">
    <location>
        <begin position="498"/>
        <end position="746"/>
    </location>
</feature>
<dbReference type="NCBIfam" id="NF047741">
    <property type="entry name" value="antiphage_MADS6"/>
    <property type="match status" value="1"/>
</dbReference>
<dbReference type="GO" id="GO:0004674">
    <property type="term" value="F:protein serine/threonine kinase activity"/>
    <property type="evidence" value="ECO:0007669"/>
    <property type="project" value="TreeGrafter"/>
</dbReference>
<dbReference type="Pfam" id="PF08378">
    <property type="entry name" value="NERD"/>
    <property type="match status" value="1"/>
</dbReference>
<keyword evidence="1 3" id="KW-0547">Nucleotide-binding</keyword>
<dbReference type="InterPro" id="IPR000719">
    <property type="entry name" value="Prot_kinase_dom"/>
</dbReference>
<dbReference type="InterPro" id="IPR017441">
    <property type="entry name" value="Protein_kinase_ATP_BS"/>
</dbReference>
<dbReference type="SUPFAM" id="SSF56112">
    <property type="entry name" value="Protein kinase-like (PK-like)"/>
    <property type="match status" value="2"/>
</dbReference>
<dbReference type="GO" id="GO:0005524">
    <property type="term" value="F:ATP binding"/>
    <property type="evidence" value="ECO:0007669"/>
    <property type="project" value="UniProtKB-UniRule"/>
</dbReference>
<proteinExistence type="predicted"/>
<dbReference type="Gene3D" id="1.10.510.10">
    <property type="entry name" value="Transferase(Phosphotransferase) domain 1"/>
    <property type="match status" value="2"/>
</dbReference>
<dbReference type="Pfam" id="PF00069">
    <property type="entry name" value="Pkinase"/>
    <property type="match status" value="2"/>
</dbReference>
<dbReference type="EMBL" id="CP126056">
    <property type="protein sequence ID" value="WHX08967.1"/>
    <property type="molecule type" value="Genomic_DNA"/>
</dbReference>
<feature type="domain" description="NERD" evidence="5">
    <location>
        <begin position="13"/>
        <end position="128"/>
    </location>
</feature>
<dbReference type="RefSeq" id="WP_007855855.1">
    <property type="nucleotide sequence ID" value="NZ_CAXTLI010000011.1"/>
</dbReference>
<evidence type="ECO:0000256" key="2">
    <source>
        <dbReference type="ARBA" id="ARBA00022840"/>
    </source>
</evidence>
<dbReference type="CDD" id="cd14014">
    <property type="entry name" value="STKc_PknB_like"/>
    <property type="match status" value="1"/>
</dbReference>
<dbReference type="PANTHER" id="PTHR44167">
    <property type="entry name" value="OVARIAN-SPECIFIC SERINE/THREONINE-PROTEIN KINASE LOK-RELATED"/>
    <property type="match status" value="1"/>
</dbReference>
<feature type="binding site" evidence="3">
    <location>
        <position position="528"/>
    </location>
    <ligand>
        <name>ATP</name>
        <dbReference type="ChEBI" id="CHEBI:30616"/>
    </ligand>
</feature>
<gene>
    <name evidence="6" type="ORF">QNN11_16280</name>
</gene>
<dbReference type="PROSITE" id="PS50965">
    <property type="entry name" value="NERD"/>
    <property type="match status" value="1"/>
</dbReference>
<dbReference type="PROSITE" id="PS50011">
    <property type="entry name" value="PROTEIN_KINASE_DOM"/>
    <property type="match status" value="2"/>
</dbReference>
<sequence>MAKIYIPKFSGGPVNAGEERLIKFLELKLPDNFYLVPNGEYPSMNAQGAVQYWEYDCIVIAPHAIYAIENKDYRGRIEANDTSWFINDTEKPNPIKSATFKSKLLASYLKKKDHRFGLAWVDAIVTLSSLGQNKSGFESGSYCDNKTFLLNDELVDYLMDHDRLHKSANAISHLQLPIMEYLVGSSESKKKKKTEVCNYIIDEILEANDDYVEYLCHSKFFQDKKHKIRDYALDKEGLSPMQLDRHNKLVHNAEMSEELLPASPLIIKSRCQTSEDGNHYYVITDYLEEHSLRSAMQRNTFTDKDKIMIILDLGKALALAHENNVIHRNVCPENIFIQVDRHAALANFGLSYNVLHEPDKQNISLSMDAFDRDPYTSEDVIIGDYSPASDVYSFGVIVYELMVGELPFSNYLQLKAKGGSLTENMMPSKRNPNVDPWVDVVCSRIIVEDASKRWSNIEEICDYIFKEAIEKKYGQQEKHPEAKDWSELKNGDMITPEISLYKELGEGGFSKVFQALHTLQPGAMFAVKIFKEGVSPQSTIDEFNALKDVSHSNIVRFKYNGTTYGGLFYTLMEFINGKDIREYCIGDKYFTLPIIYKFIHEMTSALAYLHAKKLRHRDIKPENIIFEKSGKFVLIDFNIATSNVHDLDKVGTWPYLAPDLMNGQTMQWEDSADTFALGITLYELLTHSYPWPGKRIPVLDKKPADIMSLNSLISPDFGAFVMKAINTRHENRFKAAKEMLEAVEAIGESGIAKKTEVSVLNYNGQELQIVDYINSLYSQSQGGNAGTRAGWKGNNILDKETYTETKLDTELLSAIKEGKYRLLIITGNAGDGKTAFIRQVEQSSDEIEYFDDTHNGARIRLSGIVYQTNYDGSQDEINMKNSDVLVDFFKPFEGLRGNFNQAPEGRIIAINEGRLMDFLEGSPEHKYLYDAIDEYFYKGGIAKLPDGVMIINLNLRSVTAKDNNGDSLLRKQIKALTSPHLWSKCKTCPLVNKCFINFNVSSFNDSAVGNEIITRLEWIVRTIVYKREVHITMRDLRSMIAWMLTRDYTCELIPVLVQREEDIKSKLEDASDESEKAMLQHEYERMRLEEWLRLYFNITAPESALFPNLRSEDRIIKLLRETDIANVAIPDKDRDLYYRDKNELDYLAFASRSTTSLLDEFNSLLTIKPSYDMSPKEIEFLKIRHQTFIRHQYFEGKVNYMQRMPYQSIKDFYNILNSNDTNWLAEKKRLAYAISCSEGCWNPKISSRHLLLSSSRVNDPSGKSYRRFPLEDFDLMVDTNERLTEFLEHEHDNFVFRYKKNHSVQLTVSLDLYEMLYYIKNGFSPSISDLRGRFIELQVFKNLLASETYTEVIVTNNEKSYYKISLERKTMQLIVEPLNDEEE</sequence>